<accession>U5CP73</accession>
<keyword evidence="2" id="KW-1185">Reference proteome</keyword>
<proteinExistence type="predicted"/>
<organism evidence="1 2">
    <name type="scientific">Amborella trichopoda</name>
    <dbReference type="NCBI Taxonomy" id="13333"/>
    <lineage>
        <taxon>Eukaryota</taxon>
        <taxon>Viridiplantae</taxon>
        <taxon>Streptophyta</taxon>
        <taxon>Embryophyta</taxon>
        <taxon>Tracheophyta</taxon>
        <taxon>Spermatophyta</taxon>
        <taxon>Magnoliopsida</taxon>
        <taxon>Amborellales</taxon>
        <taxon>Amborellaceae</taxon>
        <taxon>Amborella</taxon>
    </lineage>
</organism>
<dbReference type="Proteomes" id="UP000017836">
    <property type="component" value="Unassembled WGS sequence"/>
</dbReference>
<name>U5CP73_AMBTC</name>
<sequence length="62" mass="6689">MLGVEELSVVQAAEGAPVGADLGPCNRKVTMMATRVVRPVKAWSFFYSTSLAMSDDETIVVR</sequence>
<evidence type="ECO:0000313" key="1">
    <source>
        <dbReference type="EMBL" id="ERN14966.1"/>
    </source>
</evidence>
<reference evidence="2" key="1">
    <citation type="journal article" date="2013" name="Science">
        <title>The Amborella genome and the evolution of flowering plants.</title>
        <authorList>
            <consortium name="Amborella Genome Project"/>
        </authorList>
    </citation>
    <scope>NUCLEOTIDE SEQUENCE [LARGE SCALE GENOMIC DNA]</scope>
</reference>
<dbReference type="AlphaFoldDB" id="U5CP73"/>
<evidence type="ECO:0000313" key="2">
    <source>
        <dbReference type="Proteomes" id="UP000017836"/>
    </source>
</evidence>
<dbReference type="HOGENOM" id="CLU_2907075_0_0_1"/>
<gene>
    <name evidence="1" type="ORF">AMTR_s00032p00217180</name>
</gene>
<protein>
    <submittedName>
        <fullName evidence="1">Uncharacterized protein</fullName>
    </submittedName>
</protein>
<dbReference type="EMBL" id="KI392518">
    <property type="protein sequence ID" value="ERN14966.1"/>
    <property type="molecule type" value="Genomic_DNA"/>
</dbReference>
<dbReference type="Gramene" id="ERN14966">
    <property type="protein sequence ID" value="ERN14966"/>
    <property type="gene ID" value="AMTR_s00032p00217180"/>
</dbReference>